<evidence type="ECO:0000313" key="3">
    <source>
        <dbReference type="EMBL" id="CAA6808578.1"/>
    </source>
</evidence>
<name>A0A6S6SJE6_9GAMM</name>
<feature type="transmembrane region" description="Helical" evidence="2">
    <location>
        <begin position="321"/>
        <end position="338"/>
    </location>
</feature>
<gene>
    <name evidence="3" type="ORF">HELGO_WM12803</name>
</gene>
<keyword evidence="2" id="KW-0472">Membrane</keyword>
<dbReference type="AlphaFoldDB" id="A0A6S6SJE6"/>
<feature type="transmembrane region" description="Helical" evidence="2">
    <location>
        <begin position="253"/>
        <end position="276"/>
    </location>
</feature>
<organism evidence="3">
    <name type="scientific">uncultured Thiotrichaceae bacterium</name>
    <dbReference type="NCBI Taxonomy" id="298394"/>
    <lineage>
        <taxon>Bacteria</taxon>
        <taxon>Pseudomonadati</taxon>
        <taxon>Pseudomonadota</taxon>
        <taxon>Gammaproteobacteria</taxon>
        <taxon>Thiotrichales</taxon>
        <taxon>Thiotrichaceae</taxon>
        <taxon>environmental samples</taxon>
    </lineage>
</organism>
<accession>A0A6S6SJE6</accession>
<evidence type="ECO:0000256" key="1">
    <source>
        <dbReference type="SAM" id="Coils"/>
    </source>
</evidence>
<feature type="transmembrane region" description="Helical" evidence="2">
    <location>
        <begin position="297"/>
        <end position="315"/>
    </location>
</feature>
<dbReference type="EMBL" id="CACVAY010000037">
    <property type="protein sequence ID" value="CAA6808578.1"/>
    <property type="molecule type" value="Genomic_DNA"/>
</dbReference>
<reference evidence="3" key="1">
    <citation type="submission" date="2020-01" db="EMBL/GenBank/DDBJ databases">
        <authorList>
            <person name="Meier V. D."/>
            <person name="Meier V D."/>
        </authorList>
    </citation>
    <scope>NUCLEOTIDE SEQUENCE</scope>
    <source>
        <strain evidence="3">HLG_WM_MAG_07</strain>
    </source>
</reference>
<keyword evidence="1" id="KW-0175">Coiled coil</keyword>
<proteinExistence type="predicted"/>
<evidence type="ECO:0000256" key="2">
    <source>
        <dbReference type="SAM" id="Phobius"/>
    </source>
</evidence>
<evidence type="ECO:0008006" key="4">
    <source>
        <dbReference type="Google" id="ProtNLM"/>
    </source>
</evidence>
<keyword evidence="2" id="KW-1133">Transmembrane helix</keyword>
<keyword evidence="2" id="KW-0812">Transmembrane</keyword>
<feature type="transmembrane region" description="Helical" evidence="2">
    <location>
        <begin position="12"/>
        <end position="36"/>
    </location>
</feature>
<feature type="coiled-coil region" evidence="1">
    <location>
        <begin position="170"/>
        <end position="230"/>
    </location>
</feature>
<sequence length="572" mass="65593">MLKTLRKSRVGGGSYMSLQWIVVVLIGFLFSINFLYAEPVEAELSEEDANLSIPVNELKTLQSLLVVKTNLSKEIKLLGKELAKTVAPSEKQIIDKQLESLGQELAEINLNFEQIATDLHSAAEFQDTNKKFNLKEDLGSLVEPIVQEMKHLTSPIREKNRFRDEITISVQQMLNALAAKENLKKLLEHEKDKNLKAELTSLERKWKRRYRQAESRNNLAQAQLDMLEAAEANTTFLQSSKDYFREFFQKRGLYLLLGFGSFLGVLLTSKLIYKYIIRHLPGMEGVDRSFRQRLIDLVYRSLTIALSIMAPMMVFYAFGDWLLFSLGLLILIGLAWGLKYTVPKMWHQALLLLNIGAVREGERVFLDGLPWRVKSLNVYSELDNPISGLRIRIPIESLVDEVSRPIAKGEPWFPCKKSDWVILSDGVRGKVVGISQEMIELVERGGAKVNYQMQDFLSSNPRNLSTSFRLKEIIGISYDLQAECTGEVLEKLSAYLEEQIRHEGYDKSLLNLRVEFEQANASSLDIVIIADFKGDLADIYNRMRRNIRRWSVDACTKYDWEIPFTQLTLHQK</sequence>
<protein>
    <recommendedName>
        <fullName evidence="4">Mechanosensitive ion channel</fullName>
    </recommendedName>
</protein>